<gene>
    <name evidence="1" type="ORF">P5673_025202</name>
</gene>
<reference evidence="1" key="1">
    <citation type="journal article" date="2023" name="G3 (Bethesda)">
        <title>Whole genome assembly and annotation of the endangered Caribbean coral Acropora cervicornis.</title>
        <authorList>
            <person name="Selwyn J.D."/>
            <person name="Vollmer S.V."/>
        </authorList>
    </citation>
    <scope>NUCLEOTIDE SEQUENCE</scope>
    <source>
        <strain evidence="1">K2</strain>
    </source>
</reference>
<organism evidence="1 2">
    <name type="scientific">Acropora cervicornis</name>
    <name type="common">Staghorn coral</name>
    <dbReference type="NCBI Taxonomy" id="6130"/>
    <lineage>
        <taxon>Eukaryota</taxon>
        <taxon>Metazoa</taxon>
        <taxon>Cnidaria</taxon>
        <taxon>Anthozoa</taxon>
        <taxon>Hexacorallia</taxon>
        <taxon>Scleractinia</taxon>
        <taxon>Astrocoeniina</taxon>
        <taxon>Acroporidae</taxon>
        <taxon>Acropora</taxon>
    </lineage>
</organism>
<keyword evidence="2" id="KW-1185">Reference proteome</keyword>
<sequence length="135" mass="15059">MTFVNPKDPSGNPIFAMICPSHQLKNTIAALYSSRPTGSKKLTLEVRQFGYMIAAVKDLSEEPTGNQDSANLVANYPEACNLIFENGLLSQCRINSLNSPVMHNIKNKMDFFEKWCHSHEETGIIIFNIILSVVV</sequence>
<dbReference type="Proteomes" id="UP001249851">
    <property type="component" value="Unassembled WGS sequence"/>
</dbReference>
<evidence type="ECO:0000313" key="1">
    <source>
        <dbReference type="EMBL" id="KAK2553445.1"/>
    </source>
</evidence>
<protein>
    <submittedName>
        <fullName evidence="1">Uncharacterized protein</fullName>
    </submittedName>
</protein>
<proteinExistence type="predicted"/>
<reference evidence="1" key="2">
    <citation type="journal article" date="2023" name="Science">
        <title>Genomic signatures of disease resistance in endangered staghorn corals.</title>
        <authorList>
            <person name="Vollmer S.V."/>
            <person name="Selwyn J.D."/>
            <person name="Despard B.A."/>
            <person name="Roesel C.L."/>
        </authorList>
    </citation>
    <scope>NUCLEOTIDE SEQUENCE</scope>
    <source>
        <strain evidence="1">K2</strain>
    </source>
</reference>
<dbReference type="EMBL" id="JARQWQ010000077">
    <property type="protein sequence ID" value="KAK2553445.1"/>
    <property type="molecule type" value="Genomic_DNA"/>
</dbReference>
<comment type="caution">
    <text evidence="1">The sequence shown here is derived from an EMBL/GenBank/DDBJ whole genome shotgun (WGS) entry which is preliminary data.</text>
</comment>
<accession>A0AAD9UXQ1</accession>
<name>A0AAD9UXQ1_ACRCE</name>
<evidence type="ECO:0000313" key="2">
    <source>
        <dbReference type="Proteomes" id="UP001249851"/>
    </source>
</evidence>
<dbReference type="AlphaFoldDB" id="A0AAD9UXQ1"/>